<evidence type="ECO:0000313" key="2">
    <source>
        <dbReference type="Proteomes" id="UP001369815"/>
    </source>
</evidence>
<organism evidence="1 2">
    <name type="scientific">Daldinia eschscholtzii</name>
    <dbReference type="NCBI Taxonomy" id="292717"/>
    <lineage>
        <taxon>Eukaryota</taxon>
        <taxon>Fungi</taxon>
        <taxon>Dikarya</taxon>
        <taxon>Ascomycota</taxon>
        <taxon>Pezizomycotina</taxon>
        <taxon>Sordariomycetes</taxon>
        <taxon>Xylariomycetidae</taxon>
        <taxon>Xylariales</taxon>
        <taxon>Hypoxylaceae</taxon>
        <taxon>Daldinia</taxon>
    </lineage>
</organism>
<dbReference type="EMBL" id="JBANMG010000009">
    <property type="protein sequence ID" value="KAK6949099.1"/>
    <property type="molecule type" value="Genomic_DNA"/>
</dbReference>
<dbReference type="AlphaFoldDB" id="A0AAX6M8X2"/>
<dbReference type="InterPro" id="IPR053185">
    <property type="entry name" value="SET_domain_protein"/>
</dbReference>
<gene>
    <name evidence="1" type="ORF">Daesc_009172</name>
</gene>
<protein>
    <submittedName>
        <fullName evidence="1">Uncharacterized protein</fullName>
    </submittedName>
</protein>
<accession>A0AAX6M8X2</accession>
<dbReference type="SUPFAM" id="SSF82199">
    <property type="entry name" value="SET domain"/>
    <property type="match status" value="1"/>
</dbReference>
<dbReference type="InterPro" id="IPR046341">
    <property type="entry name" value="SET_dom_sf"/>
</dbReference>
<reference evidence="1 2" key="1">
    <citation type="journal article" date="2024" name="Front Chem Biol">
        <title>Unveiling the potential of Daldinia eschscholtzii MFLUCC 19-0629 through bioactivity and bioinformatics studies for enhanced sustainable agriculture production.</title>
        <authorList>
            <person name="Brooks S."/>
            <person name="Weaver J.A."/>
            <person name="Klomchit A."/>
            <person name="Alharthi S.A."/>
            <person name="Onlamun T."/>
            <person name="Nurani R."/>
            <person name="Vong T.K."/>
            <person name="Alberti F."/>
            <person name="Greco C."/>
        </authorList>
    </citation>
    <scope>NUCLEOTIDE SEQUENCE [LARGE SCALE GENOMIC DNA]</scope>
    <source>
        <strain evidence="1">MFLUCC 19-0629</strain>
    </source>
</reference>
<comment type="caution">
    <text evidence="1">The sequence shown here is derived from an EMBL/GenBank/DDBJ whole genome shotgun (WGS) entry which is preliminary data.</text>
</comment>
<dbReference type="Proteomes" id="UP001369815">
    <property type="component" value="Unassembled WGS sequence"/>
</dbReference>
<evidence type="ECO:0000313" key="1">
    <source>
        <dbReference type="EMBL" id="KAK6949099.1"/>
    </source>
</evidence>
<proteinExistence type="predicted"/>
<dbReference type="Gene3D" id="1.25.40.10">
    <property type="entry name" value="Tetratricopeptide repeat domain"/>
    <property type="match status" value="1"/>
</dbReference>
<sequence length="383" mass="42264">MKTRAGLLPGFLQAVGLLAPRVESHAHISAAVGQCPLDLPEDLQTQAHLGCPHPLDGKTADRPVDWSPWTHPPECVDSKKKPGVRYCVYSNSQHGNGGISLITTPETAASTVEILNDSGYTHFKHFANSSAEPAYEVADIPGKGKGVVATRHIKRAEAIIPDWAALIVGLDFPTSITRTEGYRLLHKAVDQLADPDRVLSLAHSSAFSGDIVEDILRTNSFSFTLADESHMALYPDVSVSPINYYQISHVPLGNTRDERQEALQKWGFECTCSLCTASKTEIAASDYRRAKIKALRREVMKAVEDWDGTRAVKLTHEVLELMKAEDLSPLYSSQYEIMARLYWKAKDKKTATKYAQMSIDVLVDQGYLEDSPNSLPALLKTFD</sequence>
<dbReference type="PANTHER" id="PTHR47332">
    <property type="entry name" value="SET DOMAIN-CONTAINING PROTEIN 5"/>
    <property type="match status" value="1"/>
</dbReference>
<dbReference type="InterPro" id="IPR011990">
    <property type="entry name" value="TPR-like_helical_dom_sf"/>
</dbReference>
<dbReference type="PANTHER" id="PTHR47332:SF6">
    <property type="entry name" value="SET DOMAIN-CONTAINING PROTEIN"/>
    <property type="match status" value="1"/>
</dbReference>
<name>A0AAX6M8X2_9PEZI</name>
<keyword evidence="2" id="KW-1185">Reference proteome</keyword>